<name>A0ABQ8GZZ0_9ROSI</name>
<proteinExistence type="predicted"/>
<feature type="transmembrane region" description="Helical" evidence="6">
    <location>
        <begin position="243"/>
        <end position="261"/>
    </location>
</feature>
<organism evidence="8 9">
    <name type="scientific">Xanthoceras sorbifolium</name>
    <dbReference type="NCBI Taxonomy" id="99658"/>
    <lineage>
        <taxon>Eukaryota</taxon>
        <taxon>Viridiplantae</taxon>
        <taxon>Streptophyta</taxon>
        <taxon>Embryophyta</taxon>
        <taxon>Tracheophyta</taxon>
        <taxon>Spermatophyta</taxon>
        <taxon>Magnoliopsida</taxon>
        <taxon>eudicotyledons</taxon>
        <taxon>Gunneridae</taxon>
        <taxon>Pentapetalae</taxon>
        <taxon>rosids</taxon>
        <taxon>malvids</taxon>
        <taxon>Sapindales</taxon>
        <taxon>Sapindaceae</taxon>
        <taxon>Xanthoceroideae</taxon>
        <taxon>Xanthoceras</taxon>
    </lineage>
</organism>
<feature type="transmembrane region" description="Helical" evidence="6">
    <location>
        <begin position="109"/>
        <end position="128"/>
    </location>
</feature>
<dbReference type="EMBL" id="JAFEMO010000079">
    <property type="protein sequence ID" value="KAH7527254.1"/>
    <property type="molecule type" value="Genomic_DNA"/>
</dbReference>
<reference evidence="8 9" key="1">
    <citation type="submission" date="2021-02" db="EMBL/GenBank/DDBJ databases">
        <title>Plant Genome Project.</title>
        <authorList>
            <person name="Zhang R.-G."/>
        </authorList>
    </citation>
    <scope>NUCLEOTIDE SEQUENCE [LARGE SCALE GENOMIC DNA]</scope>
    <source>
        <tissue evidence="8">Leaves</tissue>
    </source>
</reference>
<evidence type="ECO:0000256" key="5">
    <source>
        <dbReference type="ARBA" id="ARBA00023136"/>
    </source>
</evidence>
<dbReference type="InterPro" id="IPR013525">
    <property type="entry name" value="ABC2_TM"/>
</dbReference>
<dbReference type="PANTHER" id="PTHR19241">
    <property type="entry name" value="ATP-BINDING CASSETTE TRANSPORTER"/>
    <property type="match status" value="1"/>
</dbReference>
<accession>A0ABQ8GZZ0</accession>
<feature type="domain" description="ABC-2 type transporter transmembrane" evidence="7">
    <location>
        <begin position="51"/>
        <end position="173"/>
    </location>
</feature>
<protein>
    <recommendedName>
        <fullName evidence="7">ABC-2 type transporter transmembrane domain-containing protein</fullName>
    </recommendedName>
</protein>
<evidence type="ECO:0000313" key="9">
    <source>
        <dbReference type="Proteomes" id="UP000827721"/>
    </source>
</evidence>
<evidence type="ECO:0000256" key="6">
    <source>
        <dbReference type="SAM" id="Phobius"/>
    </source>
</evidence>
<gene>
    <name evidence="8" type="ORF">JRO89_XSUnG0045400</name>
</gene>
<evidence type="ECO:0000256" key="3">
    <source>
        <dbReference type="ARBA" id="ARBA00022692"/>
    </source>
</evidence>
<comment type="caution">
    <text evidence="8">The sequence shown here is derived from an EMBL/GenBank/DDBJ whole genome shotgun (WGS) entry which is preliminary data.</text>
</comment>
<evidence type="ECO:0000259" key="7">
    <source>
        <dbReference type="Pfam" id="PF01061"/>
    </source>
</evidence>
<evidence type="ECO:0000256" key="4">
    <source>
        <dbReference type="ARBA" id="ARBA00022989"/>
    </source>
</evidence>
<dbReference type="Proteomes" id="UP000827721">
    <property type="component" value="Unassembled WGS sequence"/>
</dbReference>
<feature type="transmembrane region" description="Helical" evidence="6">
    <location>
        <begin position="71"/>
        <end position="89"/>
    </location>
</feature>
<sequence>MLKLNNSMKQNDMCYLLCRKNKELVKELSLPAQGSKELCFSTLFAQNGWEHIKACLWKQQLTYWGSHKYTLVRMINITISSLLFGALLWKKGQKIDGEQDFLNVLGAMYIFRQTMGVSNCSSVIPFIAKERNIVYGERFAGMYSSWAYSFAQVIIEIPYSFLQVVLFSTITYTAKISTGFLIPGPKIPKWWIWVYWICPTSWSLQDLLTSQYGDVKEETIVYGERQALNVFLESHYGYRYNDLPVVTIVLLAFPLFFAYAISKLNFQQR</sequence>
<evidence type="ECO:0000313" key="8">
    <source>
        <dbReference type="EMBL" id="KAH7527254.1"/>
    </source>
</evidence>
<feature type="transmembrane region" description="Helical" evidence="6">
    <location>
        <begin position="140"/>
        <end position="162"/>
    </location>
</feature>
<dbReference type="Pfam" id="PF01061">
    <property type="entry name" value="ABC2_membrane"/>
    <property type="match status" value="1"/>
</dbReference>
<keyword evidence="4 6" id="KW-1133">Transmembrane helix</keyword>
<keyword evidence="9" id="KW-1185">Reference proteome</keyword>
<evidence type="ECO:0000256" key="1">
    <source>
        <dbReference type="ARBA" id="ARBA00004141"/>
    </source>
</evidence>
<keyword evidence="3 6" id="KW-0812">Transmembrane</keyword>
<evidence type="ECO:0000256" key="2">
    <source>
        <dbReference type="ARBA" id="ARBA00022448"/>
    </source>
</evidence>
<comment type="subcellular location">
    <subcellularLocation>
        <location evidence="1">Membrane</location>
        <topology evidence="1">Multi-pass membrane protein</topology>
    </subcellularLocation>
</comment>
<keyword evidence="5 6" id="KW-0472">Membrane</keyword>
<keyword evidence="2" id="KW-0813">Transport</keyword>